<feature type="domain" description="Resolvase/invertase-type recombinase catalytic" evidence="3">
    <location>
        <begin position="8"/>
        <end position="154"/>
    </location>
</feature>
<reference evidence="5 6" key="1">
    <citation type="submission" date="2023-08" db="EMBL/GenBank/DDBJ databases">
        <authorList>
            <person name="Folkvardsen B D."/>
            <person name="Norman A."/>
        </authorList>
    </citation>
    <scope>NUCLEOTIDE SEQUENCE [LARGE SCALE GENOMIC DNA]</scope>
    <source>
        <strain evidence="5 6">Mu0102</strain>
    </source>
</reference>
<feature type="domain" description="Recombinase" evidence="4">
    <location>
        <begin position="162"/>
        <end position="290"/>
    </location>
</feature>
<dbReference type="Proteomes" id="UP001190464">
    <property type="component" value="Chromosome"/>
</dbReference>
<dbReference type="SMART" id="SM00857">
    <property type="entry name" value="Resolvase"/>
    <property type="match status" value="1"/>
</dbReference>
<dbReference type="PROSITE" id="PS51736">
    <property type="entry name" value="RECOMBINASES_3"/>
    <property type="match status" value="1"/>
</dbReference>
<name>A0ABM9LZJ2_9MYCO</name>
<dbReference type="RefSeq" id="WP_308483897.1">
    <property type="nucleotide sequence ID" value="NZ_OY726398.1"/>
</dbReference>
<dbReference type="CDD" id="cd00338">
    <property type="entry name" value="Ser_Recombinase"/>
    <property type="match status" value="1"/>
</dbReference>
<dbReference type="PROSITE" id="PS51737">
    <property type="entry name" value="RECOMBINASE_DNA_BIND"/>
    <property type="match status" value="1"/>
</dbReference>
<dbReference type="InterPro" id="IPR006119">
    <property type="entry name" value="Resolv_N"/>
</dbReference>
<evidence type="ECO:0000313" key="5">
    <source>
        <dbReference type="EMBL" id="CAJ1507393.1"/>
    </source>
</evidence>
<sequence>MTKSASQRVLGRVRLSRATDESTSVERQRELIEQWSAANGHSIVGWAEDTDVSGSVDPFDTAQLGDWLKNRPHEFDTLVAWKLDRLSRNTISLNKLFGWCIEHDKTVVSCSEAIDLATPVGRLIASVIGFLAEGELEAIRERTKASRAKLRELGRWGGGTAPYGFRPVELVGGGWLLEVDHEAAEVIRRIVRELLDGASMNGIASRLTADGVHSPSDRHRVNRGLEPLGRKWQVTPIRQILRGRTLLGQLHHEGRAVRDDDGLPVQLSDGLISPSDWERVQVVLDGNSNARKDARRAPTALLSGLAFCKTCEKVLHSESNTSRRNSAGERRTYRYYSCADRCSPMLPAGELDLLAEETFLQELGDRPARERVWVPGDDNTEAMAEALQAVDELTTAAGRAVSATMRDRLQRQLAALDARIAELETQPLREAHWEWQETGGTYGDRWRSAADDPEERRRLLERSGITFEARVVGGRGSKAREFSIRIPGALKDPDSPM</sequence>
<keyword evidence="2" id="KW-0233">DNA recombination</keyword>
<dbReference type="InterPro" id="IPR050639">
    <property type="entry name" value="SSR_resolvase"/>
</dbReference>
<keyword evidence="6" id="KW-1185">Reference proteome</keyword>
<dbReference type="InterPro" id="IPR036162">
    <property type="entry name" value="Resolvase-like_N_sf"/>
</dbReference>
<accession>A0ABM9LZJ2</accession>
<dbReference type="PANTHER" id="PTHR30461:SF2">
    <property type="entry name" value="SERINE RECOMBINASE PINE-RELATED"/>
    <property type="match status" value="1"/>
</dbReference>
<dbReference type="SUPFAM" id="SSF53041">
    <property type="entry name" value="Resolvase-like"/>
    <property type="match status" value="1"/>
</dbReference>
<dbReference type="Gene3D" id="3.90.1750.20">
    <property type="entry name" value="Putative Large Serine Recombinase, Chain B, Domain 2"/>
    <property type="match status" value="1"/>
</dbReference>
<keyword evidence="1" id="KW-0238">DNA-binding</keyword>
<dbReference type="PANTHER" id="PTHR30461">
    <property type="entry name" value="DNA-INVERTASE FROM LAMBDOID PROPHAGE"/>
    <property type="match status" value="1"/>
</dbReference>
<dbReference type="EMBL" id="OY726398">
    <property type="protein sequence ID" value="CAJ1507393.1"/>
    <property type="molecule type" value="Genomic_DNA"/>
</dbReference>
<evidence type="ECO:0000313" key="6">
    <source>
        <dbReference type="Proteomes" id="UP001190464"/>
    </source>
</evidence>
<dbReference type="Pfam" id="PF07508">
    <property type="entry name" value="Recombinase"/>
    <property type="match status" value="1"/>
</dbReference>
<dbReference type="InterPro" id="IPR038109">
    <property type="entry name" value="DNA_bind_recomb_sf"/>
</dbReference>
<dbReference type="Pfam" id="PF00239">
    <property type="entry name" value="Resolvase"/>
    <property type="match status" value="1"/>
</dbReference>
<dbReference type="InterPro" id="IPR011109">
    <property type="entry name" value="DNA_bind_recombinase_dom"/>
</dbReference>
<evidence type="ECO:0000259" key="3">
    <source>
        <dbReference type="PROSITE" id="PS51736"/>
    </source>
</evidence>
<dbReference type="Gene3D" id="3.40.50.1390">
    <property type="entry name" value="Resolvase, N-terminal catalytic domain"/>
    <property type="match status" value="1"/>
</dbReference>
<evidence type="ECO:0000259" key="4">
    <source>
        <dbReference type="PROSITE" id="PS51737"/>
    </source>
</evidence>
<gene>
    <name evidence="5" type="ORF">MU0102_003058</name>
</gene>
<protein>
    <submittedName>
        <fullName evidence="5">Recombinase family protein</fullName>
    </submittedName>
</protein>
<evidence type="ECO:0000256" key="2">
    <source>
        <dbReference type="ARBA" id="ARBA00023172"/>
    </source>
</evidence>
<organism evidence="5 6">
    <name type="scientific">[Mycobacterium] holstebronense</name>
    <dbReference type="NCBI Taxonomy" id="3064288"/>
    <lineage>
        <taxon>Bacteria</taxon>
        <taxon>Bacillati</taxon>
        <taxon>Actinomycetota</taxon>
        <taxon>Actinomycetes</taxon>
        <taxon>Mycobacteriales</taxon>
        <taxon>Mycobacteriaceae</taxon>
        <taxon>Mycolicibacterium</taxon>
    </lineage>
</organism>
<proteinExistence type="predicted"/>
<evidence type="ECO:0000256" key="1">
    <source>
        <dbReference type="ARBA" id="ARBA00023125"/>
    </source>
</evidence>